<dbReference type="PANTHER" id="PTHR43798:SF24">
    <property type="entry name" value="CIS-3-ALKYL-4-ALKYLOXETAN-2-ONE DECARBOXYLASE"/>
    <property type="match status" value="1"/>
</dbReference>
<evidence type="ECO:0000313" key="2">
    <source>
        <dbReference type="EMBL" id="GAA4350605.1"/>
    </source>
</evidence>
<dbReference type="PRINTS" id="PR00412">
    <property type="entry name" value="EPOXHYDRLASE"/>
</dbReference>
<dbReference type="InterPro" id="IPR050266">
    <property type="entry name" value="AB_hydrolase_sf"/>
</dbReference>
<evidence type="ECO:0000313" key="3">
    <source>
        <dbReference type="Proteomes" id="UP001501153"/>
    </source>
</evidence>
<proteinExistence type="predicted"/>
<protein>
    <submittedName>
        <fullName evidence="2">Alpha/beta fold hydrolase</fullName>
    </submittedName>
</protein>
<dbReference type="Proteomes" id="UP001501153">
    <property type="component" value="Unassembled WGS sequence"/>
</dbReference>
<dbReference type="InterPro" id="IPR029058">
    <property type="entry name" value="AB_hydrolase_fold"/>
</dbReference>
<dbReference type="GO" id="GO:0016787">
    <property type="term" value="F:hydrolase activity"/>
    <property type="evidence" value="ECO:0007669"/>
    <property type="project" value="UniProtKB-KW"/>
</dbReference>
<comment type="caution">
    <text evidence="2">The sequence shown here is derived from an EMBL/GenBank/DDBJ whole genome shotgun (WGS) entry which is preliminary data.</text>
</comment>
<evidence type="ECO:0000259" key="1">
    <source>
        <dbReference type="Pfam" id="PF00561"/>
    </source>
</evidence>
<gene>
    <name evidence="2" type="ORF">GCM10023185_08520</name>
</gene>
<dbReference type="SUPFAM" id="SSF53474">
    <property type="entry name" value="alpha/beta-Hydrolases"/>
    <property type="match status" value="1"/>
</dbReference>
<sequence>MVFVHGTPTWSFLYRAQIRELSRSHRCIAADNLGFGLSDKPASFDQHPARHADHLQQLLAHLGVTRYTLVVHDFGGPIGLALALRQPERVCRLVLLNTWLWATAPDARARRVDGLLRSWLGRLLYLRFNFSPRVLLRQALARPGELSVAVHRHYLRPFPTPDSRWGLLRLGYQLLGASDWYEEQSRLLPRLRATPALLIWGRHNAFLGAALPRWQQLLPEAQTLELPVGHFPQEEAPAEVGQALRRFLASPPSHLDNRA</sequence>
<feature type="domain" description="AB hydrolase-1" evidence="1">
    <location>
        <begin position="1"/>
        <end position="237"/>
    </location>
</feature>
<name>A0ABP8I3E6_9BACT</name>
<reference evidence="3" key="1">
    <citation type="journal article" date="2019" name="Int. J. Syst. Evol. Microbiol.">
        <title>The Global Catalogue of Microorganisms (GCM) 10K type strain sequencing project: providing services to taxonomists for standard genome sequencing and annotation.</title>
        <authorList>
            <consortium name="The Broad Institute Genomics Platform"/>
            <consortium name="The Broad Institute Genome Sequencing Center for Infectious Disease"/>
            <person name="Wu L."/>
            <person name="Ma J."/>
        </authorList>
    </citation>
    <scope>NUCLEOTIDE SEQUENCE [LARGE SCALE GENOMIC DNA]</scope>
    <source>
        <strain evidence="3">JCM 17923</strain>
    </source>
</reference>
<accession>A0ABP8I3E6</accession>
<dbReference type="EMBL" id="BAABGZ010000012">
    <property type="protein sequence ID" value="GAA4350605.1"/>
    <property type="molecule type" value="Genomic_DNA"/>
</dbReference>
<keyword evidence="3" id="KW-1185">Reference proteome</keyword>
<dbReference type="PANTHER" id="PTHR43798">
    <property type="entry name" value="MONOACYLGLYCEROL LIPASE"/>
    <property type="match status" value="1"/>
</dbReference>
<organism evidence="2 3">
    <name type="scientific">Hymenobacter saemangeumensis</name>
    <dbReference type="NCBI Taxonomy" id="1084522"/>
    <lineage>
        <taxon>Bacteria</taxon>
        <taxon>Pseudomonadati</taxon>
        <taxon>Bacteroidota</taxon>
        <taxon>Cytophagia</taxon>
        <taxon>Cytophagales</taxon>
        <taxon>Hymenobacteraceae</taxon>
        <taxon>Hymenobacter</taxon>
    </lineage>
</organism>
<dbReference type="Gene3D" id="3.40.50.1820">
    <property type="entry name" value="alpha/beta hydrolase"/>
    <property type="match status" value="1"/>
</dbReference>
<dbReference type="Pfam" id="PF00561">
    <property type="entry name" value="Abhydrolase_1"/>
    <property type="match status" value="1"/>
</dbReference>
<dbReference type="PRINTS" id="PR00111">
    <property type="entry name" value="ABHYDROLASE"/>
</dbReference>
<dbReference type="InterPro" id="IPR000639">
    <property type="entry name" value="Epox_hydrolase-like"/>
</dbReference>
<dbReference type="RefSeq" id="WP_345234153.1">
    <property type="nucleotide sequence ID" value="NZ_BAABGZ010000012.1"/>
</dbReference>
<dbReference type="InterPro" id="IPR000073">
    <property type="entry name" value="AB_hydrolase_1"/>
</dbReference>
<keyword evidence="2" id="KW-0378">Hydrolase</keyword>